<evidence type="ECO:0000256" key="5">
    <source>
        <dbReference type="ARBA" id="ARBA00023180"/>
    </source>
</evidence>
<proteinExistence type="inferred from homology"/>
<gene>
    <name evidence="10" type="ORF">BaRGS_00009686</name>
</gene>
<evidence type="ECO:0000313" key="10">
    <source>
        <dbReference type="EMBL" id="KAK7499139.1"/>
    </source>
</evidence>
<reference evidence="10 11" key="1">
    <citation type="journal article" date="2023" name="Sci. Data">
        <title>Genome assembly of the Korean intertidal mud-creeper Batillaria attramentaria.</title>
        <authorList>
            <person name="Patra A.K."/>
            <person name="Ho P.T."/>
            <person name="Jun S."/>
            <person name="Lee S.J."/>
            <person name="Kim Y."/>
            <person name="Won Y.J."/>
        </authorList>
    </citation>
    <scope>NUCLEOTIDE SEQUENCE [LARGE SCALE GENOMIC DNA]</scope>
    <source>
        <strain evidence="10">Wonlab-2016</strain>
    </source>
</reference>
<dbReference type="InterPro" id="IPR033132">
    <property type="entry name" value="GH_1_N_CS"/>
</dbReference>
<protein>
    <recommendedName>
        <fullName evidence="3">beta-glucosidase</fullName>
        <ecNumber evidence="3">3.2.1.21</ecNumber>
    </recommendedName>
</protein>
<feature type="region of interest" description="Disordered" evidence="9">
    <location>
        <begin position="1067"/>
        <end position="1116"/>
    </location>
</feature>
<dbReference type="Gene3D" id="3.20.20.80">
    <property type="entry name" value="Glycosidases"/>
    <property type="match status" value="3"/>
</dbReference>
<keyword evidence="11" id="KW-1185">Reference proteome</keyword>
<dbReference type="PANTHER" id="PTHR10353:SF36">
    <property type="entry name" value="LP05116P"/>
    <property type="match status" value="1"/>
</dbReference>
<comment type="similarity">
    <text evidence="1">Belongs to the glycosyl hydrolase 1 family.</text>
</comment>
<evidence type="ECO:0000313" key="11">
    <source>
        <dbReference type="Proteomes" id="UP001519460"/>
    </source>
</evidence>
<evidence type="ECO:0000256" key="4">
    <source>
        <dbReference type="ARBA" id="ARBA00022801"/>
    </source>
</evidence>
<dbReference type="PRINTS" id="PR00131">
    <property type="entry name" value="GLHYDRLASE1"/>
</dbReference>
<feature type="active site" description="Nucleophile" evidence="7">
    <location>
        <position position="515"/>
    </location>
</feature>
<evidence type="ECO:0000256" key="1">
    <source>
        <dbReference type="ARBA" id="ARBA00010838"/>
    </source>
</evidence>
<keyword evidence="5" id="KW-0325">Glycoprotein</keyword>
<dbReference type="InterPro" id="IPR001360">
    <property type="entry name" value="Glyco_hydro_1"/>
</dbReference>
<dbReference type="FunFam" id="3.20.20.80:FF:000013">
    <property type="entry name" value="lactase-phlorizin hydrolase"/>
    <property type="match status" value="2"/>
</dbReference>
<evidence type="ECO:0000256" key="2">
    <source>
        <dbReference type="ARBA" id="ARBA00011738"/>
    </source>
</evidence>
<evidence type="ECO:0000256" key="6">
    <source>
        <dbReference type="ARBA" id="ARBA00023295"/>
    </source>
</evidence>
<feature type="active site" description="Nucleophile" evidence="7">
    <location>
        <position position="33"/>
    </location>
</feature>
<accession>A0ABD0LI18</accession>
<evidence type="ECO:0000256" key="3">
    <source>
        <dbReference type="ARBA" id="ARBA00012744"/>
    </source>
</evidence>
<keyword evidence="6 8" id="KW-0326">Glycosidase</keyword>
<feature type="compositionally biased region" description="Low complexity" evidence="9">
    <location>
        <begin position="1079"/>
        <end position="1103"/>
    </location>
</feature>
<sequence>SGSSWLWVTPFGIRKMMNWFKYNYNNIPVYITENGVSDKNATLYDYHRVHFYRLYISEVLKAIRLDGCNVKGYTAWSLMDNMEWNAGYSEKFGIHYVNFSDPERPRTPKASAIWYKTLIADHGFKHGFTQPGGWGTAPELLDDFYYGTFPKDFKWAAATAAYQIEGGWNADGKGPSNWDAFTHEPGNIDGGDTGDVACDSYNKYMEDVRMLQDLGVTDYRFSISWSRVLPDGTLASRNQAGIDYYHKLIDALLAANIKPMVTLYHWDLPNTLQEKGGWLNESIIPLYKDYADLCFTEYGDKAKLWITFNEPWVFTALGYGSGEMAPGRKNPATEPYIAAHTVLKAHAEVYHLYNDTYRAKQKGVISITLNCDWAEPKDPVNEDDLLVSDNALQTFIGWFAHPIYVNGDYPQVMKDLVSNASQPGNSRLPVFTQQEKDRIVHTFDFFGLNHYTTNLVTRAYNTDPSYFNDRRVAESKHPSWITSGSSWLRVTPFGIRRLVNWIRRQYGDVPIYITENGLSDRNASLSDEHRVYFYRNYINELLKAINLDGVNVRGYTAWSLMDNFEWARGYSEKFGLYSVDMTDPNRPRTPKASARFYRDVIKDHGFIHGSRTDPTVKTYQATDQDIMYGTFPEDFMLGVATSAYQVEGKGNSTWDVFVRTPGLVSGGATGDVAANSYRYYLKDVGAAVQIKADHYYFSLSWTRLLSTSNADEFSAAGLDYYNNLLDALLSSGITPVVALHHWDLPQQLQETDGWLNDETADSFVHFARLCFTHFGDRVKTWITLSEPDMLALNGYELGIHAPGKHQPGTAMYTAGHVMLKAHARVYRMYQQEFRDHQQGHVGMELRPDWVVPMDERDPGDATAVDTALDFTFGLFSDPVFHGDYSDTAKQRVGGALPVFTDSEKDMLKGSADFYGLSYAGFGKVKTLRDSQAAGYTAHRGVMYTPGDWRVDGMWGLRPLLTELHKRYDVPILVTANGLALPDDTLDDQDRVDYIMYHVDEILKAIRLDNCSVTGYTYRSLVDGFEWEKGYSVRSGLFRVDFTDPFRPRAARMSAQYFRRLAEDNGILRKASPSTPPGTAPTSGVTSSTGDSDGTSGSTNNNNNQCPPVTPGPSGSATRPVWGYITSCAGLLILLAHQLL</sequence>
<comment type="subunit">
    <text evidence="2">Homodimer.</text>
</comment>
<dbReference type="PROSITE" id="PS00653">
    <property type="entry name" value="GLYCOSYL_HYDROL_F1_2"/>
    <property type="match status" value="1"/>
</dbReference>
<dbReference type="Proteomes" id="UP001519460">
    <property type="component" value="Unassembled WGS sequence"/>
</dbReference>
<dbReference type="AlphaFoldDB" id="A0ABD0LI18"/>
<evidence type="ECO:0000256" key="9">
    <source>
        <dbReference type="SAM" id="MobiDB-lite"/>
    </source>
</evidence>
<dbReference type="SUPFAM" id="SSF51445">
    <property type="entry name" value="(Trans)glycosidases"/>
    <property type="match status" value="3"/>
</dbReference>
<dbReference type="EC" id="3.2.1.21" evidence="3"/>
<dbReference type="Pfam" id="PF00232">
    <property type="entry name" value="Glyco_hydro_1"/>
    <property type="match status" value="3"/>
</dbReference>
<dbReference type="GO" id="GO:0016798">
    <property type="term" value="F:hydrolase activity, acting on glycosyl bonds"/>
    <property type="evidence" value="ECO:0007669"/>
    <property type="project" value="UniProtKB-KW"/>
</dbReference>
<keyword evidence="4 8" id="KW-0378">Hydrolase</keyword>
<organism evidence="10 11">
    <name type="scientific">Batillaria attramentaria</name>
    <dbReference type="NCBI Taxonomy" id="370345"/>
    <lineage>
        <taxon>Eukaryota</taxon>
        <taxon>Metazoa</taxon>
        <taxon>Spiralia</taxon>
        <taxon>Lophotrochozoa</taxon>
        <taxon>Mollusca</taxon>
        <taxon>Gastropoda</taxon>
        <taxon>Caenogastropoda</taxon>
        <taxon>Sorbeoconcha</taxon>
        <taxon>Cerithioidea</taxon>
        <taxon>Batillariidae</taxon>
        <taxon>Batillaria</taxon>
    </lineage>
</organism>
<comment type="caution">
    <text evidence="10">The sequence shown here is derived from an EMBL/GenBank/DDBJ whole genome shotgun (WGS) entry which is preliminary data.</text>
</comment>
<dbReference type="PROSITE" id="PS00572">
    <property type="entry name" value="GLYCOSYL_HYDROL_F1_1"/>
    <property type="match status" value="2"/>
</dbReference>
<evidence type="ECO:0000256" key="7">
    <source>
        <dbReference type="PROSITE-ProRule" id="PRU10055"/>
    </source>
</evidence>
<dbReference type="PANTHER" id="PTHR10353">
    <property type="entry name" value="GLYCOSYL HYDROLASE"/>
    <property type="match status" value="1"/>
</dbReference>
<evidence type="ECO:0000256" key="8">
    <source>
        <dbReference type="RuleBase" id="RU004468"/>
    </source>
</evidence>
<feature type="non-terminal residue" evidence="10">
    <location>
        <position position="1"/>
    </location>
</feature>
<dbReference type="InterPro" id="IPR017853">
    <property type="entry name" value="GH"/>
</dbReference>
<dbReference type="InterPro" id="IPR018120">
    <property type="entry name" value="Glyco_hydro_1_AS"/>
</dbReference>
<name>A0ABD0LI18_9CAEN</name>
<dbReference type="EMBL" id="JACVVK020000046">
    <property type="protein sequence ID" value="KAK7499139.1"/>
    <property type="molecule type" value="Genomic_DNA"/>
</dbReference>